<evidence type="ECO:0000313" key="7">
    <source>
        <dbReference type="Proteomes" id="UP001249851"/>
    </source>
</evidence>
<dbReference type="PROSITE" id="PS00018">
    <property type="entry name" value="EF_HAND_1"/>
    <property type="match status" value="2"/>
</dbReference>
<keyword evidence="3" id="KW-0009">Actin-binding</keyword>
<dbReference type="GO" id="GO:0051017">
    <property type="term" value="P:actin filament bundle assembly"/>
    <property type="evidence" value="ECO:0007669"/>
    <property type="project" value="InterPro"/>
</dbReference>
<feature type="domain" description="EF-hand" evidence="5">
    <location>
        <begin position="49"/>
        <end position="80"/>
    </location>
</feature>
<protein>
    <submittedName>
        <fullName evidence="6">Plastin-3</fullName>
    </submittedName>
</protein>
<name>A0AAD9QVR4_ACRCE</name>
<organism evidence="6 7">
    <name type="scientific">Acropora cervicornis</name>
    <name type="common">Staghorn coral</name>
    <dbReference type="NCBI Taxonomy" id="6130"/>
    <lineage>
        <taxon>Eukaryota</taxon>
        <taxon>Metazoa</taxon>
        <taxon>Cnidaria</taxon>
        <taxon>Anthozoa</taxon>
        <taxon>Hexacorallia</taxon>
        <taxon>Scleractinia</taxon>
        <taxon>Astrocoeniina</taxon>
        <taxon>Acroporidae</taxon>
        <taxon>Acropora</taxon>
    </lineage>
</organism>
<sequence length="801" mass="90393">MADSQLTEDERNEVREIFNQFDPNGDGHISSSEIGTVMKSLGEDIPGYKLRDIVQQLDKNKNGTIEFNEFLEIYKQNSKQFSAGSEFKKLLKKKEQLDVSGGTSESSAEGTIHSYSEAERVAFVDWMNSALKDDVEARVYLPINPATSDVFEKIKDGILLCKMINLSAPDTIDERAVNKAKAGKALSIYKIHENMMLALNSARAIGCNIVNIGAEDLEKGKAHLVLGVLWQIIRIGLFANISLTNVPGLARLLREGETINDLMALSPEEILLRWFNYHLEQEGHHRRVHNFSEDIKQSKELNETTRGDRPISPSKPTSCMSKALLFGQHNRRVAFEVKHGWLGVMFPKRLVVYVTPLVQKQPQLKGMLLSDKIHVDDSECYSVLLRRITPQEMYNDTHPMRESDHTKRAEKMLQMADKIGCRRFVRPKDVVAGNSKLNMAFVANLFNTYPGLPPMDAELEEVLEEAREETREERTFRNWMNSIGVSPYVNNLYRDLCSGLVLLQLFDIIQPGIVSWEKVNKPPFKQMGGKMKKIENCNYAVEIGRKVKFSLVGVGGQDIHDCNETLTLAVVWQQMRAYTLALFTKLSGGKALEDKDIVDWANAKGRFRSRTHCYNARLRDKRLRWISEESTIEESDSRCFGRAKSGTRAENERKGEWREGKGRFPPKIVNLQEAGKSSKIVNFKDSSIATSQPVLDLVDAIKPGIVDYGLVTAGETDEFPETHWKLVDMHFNGFIASPACFYNIAERAGDDKHENAKYALSVARKIGATTYALPDDLAEVKPKMVLTVFACLMATDRALNS</sequence>
<dbReference type="CDD" id="cd21301">
    <property type="entry name" value="CH_PLS_rpt4"/>
    <property type="match status" value="1"/>
</dbReference>
<dbReference type="FunFam" id="1.10.238.10:FF:000263">
    <property type="entry name" value="plastin-1 isoform X2"/>
    <property type="match status" value="1"/>
</dbReference>
<dbReference type="PROSITE" id="PS00019">
    <property type="entry name" value="ACTININ_1"/>
    <property type="match status" value="1"/>
</dbReference>
<dbReference type="GO" id="GO:0051015">
    <property type="term" value="F:actin filament binding"/>
    <property type="evidence" value="ECO:0007669"/>
    <property type="project" value="InterPro"/>
</dbReference>
<dbReference type="InterPro" id="IPR011992">
    <property type="entry name" value="EF-hand-dom_pair"/>
</dbReference>
<dbReference type="GO" id="GO:0005884">
    <property type="term" value="C:actin filament"/>
    <property type="evidence" value="ECO:0007669"/>
    <property type="project" value="TreeGrafter"/>
</dbReference>
<dbReference type="GO" id="GO:0005737">
    <property type="term" value="C:cytoplasm"/>
    <property type="evidence" value="ECO:0007669"/>
    <property type="project" value="UniProtKB-ARBA"/>
</dbReference>
<dbReference type="GO" id="GO:0005509">
    <property type="term" value="F:calcium ion binding"/>
    <property type="evidence" value="ECO:0007669"/>
    <property type="project" value="InterPro"/>
</dbReference>
<reference evidence="6" key="2">
    <citation type="journal article" date="2023" name="Science">
        <title>Genomic signatures of disease resistance in endangered staghorn corals.</title>
        <authorList>
            <person name="Vollmer S.V."/>
            <person name="Selwyn J.D."/>
            <person name="Despard B.A."/>
            <person name="Roesel C.L."/>
        </authorList>
    </citation>
    <scope>NUCLEOTIDE SEQUENCE</scope>
    <source>
        <strain evidence="6">K2</strain>
    </source>
</reference>
<dbReference type="InterPro" id="IPR018247">
    <property type="entry name" value="EF_Hand_1_Ca_BS"/>
</dbReference>
<feature type="domain" description="Calponin-homology (CH)" evidence="4">
    <location>
        <begin position="265"/>
        <end position="450"/>
    </location>
</feature>
<dbReference type="InterPro" id="IPR002048">
    <property type="entry name" value="EF_hand_dom"/>
</dbReference>
<gene>
    <name evidence="6" type="ORF">P5673_007237</name>
</gene>
<dbReference type="SUPFAM" id="SSF47576">
    <property type="entry name" value="Calponin-homology domain, CH-domain"/>
    <property type="match status" value="3"/>
</dbReference>
<feature type="domain" description="EF-hand" evidence="5">
    <location>
        <begin position="9"/>
        <end position="44"/>
    </location>
</feature>
<dbReference type="GO" id="GO:0051639">
    <property type="term" value="P:actin filament network formation"/>
    <property type="evidence" value="ECO:0007669"/>
    <property type="project" value="TreeGrafter"/>
</dbReference>
<dbReference type="PANTHER" id="PTHR19961">
    <property type="entry name" value="FIMBRIN/PLASTIN"/>
    <property type="match status" value="1"/>
</dbReference>
<dbReference type="SMART" id="SM00033">
    <property type="entry name" value="CH"/>
    <property type="match status" value="4"/>
</dbReference>
<evidence type="ECO:0000256" key="3">
    <source>
        <dbReference type="ARBA" id="ARBA00023203"/>
    </source>
</evidence>
<accession>A0AAD9QVR4</accession>
<keyword evidence="7" id="KW-1185">Reference proteome</keyword>
<dbReference type="PANTHER" id="PTHR19961:SF18">
    <property type="entry name" value="FI19014P1"/>
    <property type="match status" value="1"/>
</dbReference>
<dbReference type="Pfam" id="PF00307">
    <property type="entry name" value="CH"/>
    <property type="match status" value="4"/>
</dbReference>
<proteinExistence type="predicted"/>
<dbReference type="CDD" id="cd21298">
    <property type="entry name" value="CH_PLS_rpt3"/>
    <property type="match status" value="1"/>
</dbReference>
<dbReference type="InterPro" id="IPR001589">
    <property type="entry name" value="Actinin_actin-bd_CS"/>
</dbReference>
<evidence type="ECO:0000256" key="1">
    <source>
        <dbReference type="ARBA" id="ARBA00022737"/>
    </source>
</evidence>
<dbReference type="AlphaFoldDB" id="A0AAD9QVR4"/>
<dbReference type="InterPro" id="IPR036872">
    <property type="entry name" value="CH_dom_sf"/>
</dbReference>
<feature type="domain" description="Calponin-homology (CH)" evidence="4">
    <location>
        <begin position="470"/>
        <end position="579"/>
    </location>
</feature>
<keyword evidence="1" id="KW-0677">Repeat</keyword>
<dbReference type="Proteomes" id="UP001249851">
    <property type="component" value="Unassembled WGS sequence"/>
</dbReference>
<dbReference type="PROSITE" id="PS50222">
    <property type="entry name" value="EF_HAND_2"/>
    <property type="match status" value="2"/>
</dbReference>
<dbReference type="FunFam" id="1.10.418.10:FF:000066">
    <property type="entry name" value="plastin-1 isoform X2"/>
    <property type="match status" value="1"/>
</dbReference>
<dbReference type="GO" id="GO:0032432">
    <property type="term" value="C:actin filament bundle"/>
    <property type="evidence" value="ECO:0007669"/>
    <property type="project" value="TreeGrafter"/>
</dbReference>
<dbReference type="CDD" id="cd00051">
    <property type="entry name" value="EFh"/>
    <property type="match status" value="1"/>
</dbReference>
<dbReference type="EMBL" id="JARQWQ010000012">
    <property type="protein sequence ID" value="KAK2568238.1"/>
    <property type="molecule type" value="Genomic_DNA"/>
</dbReference>
<feature type="domain" description="Calponin-homology (CH)" evidence="4">
    <location>
        <begin position="117"/>
        <end position="237"/>
    </location>
</feature>
<reference evidence="6" key="1">
    <citation type="journal article" date="2023" name="G3 (Bethesda)">
        <title>Whole genome assembly and annotation of the endangered Caribbean coral Acropora cervicornis.</title>
        <authorList>
            <person name="Selwyn J.D."/>
            <person name="Vollmer S.V."/>
        </authorList>
    </citation>
    <scope>NUCLEOTIDE SEQUENCE</scope>
    <source>
        <strain evidence="6">K2</strain>
    </source>
</reference>
<dbReference type="Gene3D" id="1.10.238.10">
    <property type="entry name" value="EF-hand"/>
    <property type="match status" value="1"/>
</dbReference>
<keyword evidence="2" id="KW-0106">Calcium</keyword>
<evidence type="ECO:0000313" key="6">
    <source>
        <dbReference type="EMBL" id="KAK2568238.1"/>
    </source>
</evidence>
<dbReference type="PROSITE" id="PS50021">
    <property type="entry name" value="CH"/>
    <property type="match status" value="4"/>
</dbReference>
<dbReference type="Gene3D" id="1.10.418.10">
    <property type="entry name" value="Calponin-like domain"/>
    <property type="match status" value="5"/>
</dbReference>
<evidence type="ECO:0000259" key="5">
    <source>
        <dbReference type="PROSITE" id="PS50222"/>
    </source>
</evidence>
<dbReference type="InterPro" id="IPR039959">
    <property type="entry name" value="Fimbrin/Plastin"/>
</dbReference>
<comment type="caution">
    <text evidence="6">The sequence shown here is derived from an EMBL/GenBank/DDBJ whole genome shotgun (WGS) entry which is preliminary data.</text>
</comment>
<evidence type="ECO:0000259" key="4">
    <source>
        <dbReference type="PROSITE" id="PS50021"/>
    </source>
</evidence>
<dbReference type="InterPro" id="IPR001715">
    <property type="entry name" value="CH_dom"/>
</dbReference>
<dbReference type="SUPFAM" id="SSF47473">
    <property type="entry name" value="EF-hand"/>
    <property type="match status" value="1"/>
</dbReference>
<feature type="domain" description="Calponin-homology (CH)" evidence="4">
    <location>
        <begin position="648"/>
        <end position="797"/>
    </location>
</feature>
<dbReference type="SMART" id="SM00054">
    <property type="entry name" value="EFh"/>
    <property type="match status" value="2"/>
</dbReference>
<dbReference type="CDD" id="cd21292">
    <property type="entry name" value="CH_PLS_rpt1"/>
    <property type="match status" value="1"/>
</dbReference>
<dbReference type="Pfam" id="PF13499">
    <property type="entry name" value="EF-hand_7"/>
    <property type="match status" value="1"/>
</dbReference>
<evidence type="ECO:0000256" key="2">
    <source>
        <dbReference type="ARBA" id="ARBA00022837"/>
    </source>
</evidence>
<dbReference type="FunFam" id="1.10.418.10:FF:000016">
    <property type="entry name" value="Probable fimbrin"/>
    <property type="match status" value="1"/>
</dbReference>